<dbReference type="RefSeq" id="WP_188689175.1">
    <property type="nucleotide sequence ID" value="NZ_BMLS01000001.1"/>
</dbReference>
<feature type="domain" description="NAD-dependent epimerase/dehydratase" evidence="3">
    <location>
        <begin position="9"/>
        <end position="119"/>
    </location>
</feature>
<organism evidence="4 5">
    <name type="scientific">Bowmanella pacifica</name>
    <dbReference type="NCBI Taxonomy" id="502051"/>
    <lineage>
        <taxon>Bacteria</taxon>
        <taxon>Pseudomonadati</taxon>
        <taxon>Pseudomonadota</taxon>
        <taxon>Gammaproteobacteria</taxon>
        <taxon>Alteromonadales</taxon>
        <taxon>Alteromonadaceae</taxon>
        <taxon>Bowmanella</taxon>
    </lineage>
</organism>
<dbReference type="InterPro" id="IPR001509">
    <property type="entry name" value="Epimerase_deHydtase"/>
</dbReference>
<dbReference type="PANTHER" id="PTHR14097:SF7">
    <property type="entry name" value="OXIDOREDUCTASE HTATIP2"/>
    <property type="match status" value="1"/>
</dbReference>
<accession>A0A917YR85</accession>
<keyword evidence="5" id="KW-1185">Reference proteome</keyword>
<sequence length="207" mass="22724">MTPAKLCSALVLGATGLVGSTLVAKLKNDPRYRQITCLVRASAGLASANCREVITDFSRLQHYGEYFQVSHVYVCLGTTIKQAGSKKASRDVDFELVYQAAQLAAMHQALSFVWISSVGADARSRSFYLRTKGELEEAIFALDGLNRPAPVRPSLLLGERKEFRLAERLAAMFAPIYSPLLRGRLAKYRPVGAETVAEQMIGLQHFG</sequence>
<evidence type="ECO:0000256" key="1">
    <source>
        <dbReference type="ARBA" id="ARBA00004370"/>
    </source>
</evidence>
<dbReference type="GO" id="GO:0016020">
    <property type="term" value="C:membrane"/>
    <property type="evidence" value="ECO:0007669"/>
    <property type="project" value="UniProtKB-SubCell"/>
</dbReference>
<protein>
    <submittedName>
        <fullName evidence="4">Oxidoreductase</fullName>
    </submittedName>
</protein>
<dbReference type="EMBL" id="BMLS01000001">
    <property type="protein sequence ID" value="GGO64110.1"/>
    <property type="molecule type" value="Genomic_DNA"/>
</dbReference>
<evidence type="ECO:0000259" key="3">
    <source>
        <dbReference type="Pfam" id="PF01370"/>
    </source>
</evidence>
<dbReference type="Proteomes" id="UP000606935">
    <property type="component" value="Unassembled WGS sequence"/>
</dbReference>
<dbReference type="SUPFAM" id="SSF51735">
    <property type="entry name" value="NAD(P)-binding Rossmann-fold domains"/>
    <property type="match status" value="1"/>
</dbReference>
<comment type="caution">
    <text evidence="4">The sequence shown here is derived from an EMBL/GenBank/DDBJ whole genome shotgun (WGS) entry which is preliminary data.</text>
</comment>
<reference evidence="4" key="2">
    <citation type="submission" date="2020-09" db="EMBL/GenBank/DDBJ databases">
        <authorList>
            <person name="Sun Q."/>
            <person name="Zhou Y."/>
        </authorList>
    </citation>
    <scope>NUCLEOTIDE SEQUENCE</scope>
    <source>
        <strain evidence="4">CGMCC 1.7086</strain>
    </source>
</reference>
<dbReference type="AlphaFoldDB" id="A0A917YR85"/>
<comment type="subcellular location">
    <subcellularLocation>
        <location evidence="1">Membrane</location>
    </subcellularLocation>
</comment>
<gene>
    <name evidence="4" type="ORF">GCM10010982_02740</name>
</gene>
<keyword evidence="2" id="KW-0472">Membrane</keyword>
<reference evidence="4" key="1">
    <citation type="journal article" date="2014" name="Int. J. Syst. Evol. Microbiol.">
        <title>Complete genome sequence of Corynebacterium casei LMG S-19264T (=DSM 44701T), isolated from a smear-ripened cheese.</title>
        <authorList>
            <consortium name="US DOE Joint Genome Institute (JGI-PGF)"/>
            <person name="Walter F."/>
            <person name="Albersmeier A."/>
            <person name="Kalinowski J."/>
            <person name="Ruckert C."/>
        </authorList>
    </citation>
    <scope>NUCLEOTIDE SEQUENCE</scope>
    <source>
        <strain evidence="4">CGMCC 1.7086</strain>
    </source>
</reference>
<dbReference type="PANTHER" id="PTHR14097">
    <property type="entry name" value="OXIDOREDUCTASE HTATIP2"/>
    <property type="match status" value="1"/>
</dbReference>
<evidence type="ECO:0000313" key="5">
    <source>
        <dbReference type="Proteomes" id="UP000606935"/>
    </source>
</evidence>
<dbReference type="Gene3D" id="3.40.50.720">
    <property type="entry name" value="NAD(P)-binding Rossmann-like Domain"/>
    <property type="match status" value="1"/>
</dbReference>
<dbReference type="InterPro" id="IPR036291">
    <property type="entry name" value="NAD(P)-bd_dom_sf"/>
</dbReference>
<evidence type="ECO:0000313" key="4">
    <source>
        <dbReference type="EMBL" id="GGO64110.1"/>
    </source>
</evidence>
<name>A0A917YR85_9ALTE</name>
<proteinExistence type="predicted"/>
<dbReference type="Pfam" id="PF01370">
    <property type="entry name" value="Epimerase"/>
    <property type="match status" value="1"/>
</dbReference>
<evidence type="ECO:0000256" key="2">
    <source>
        <dbReference type="ARBA" id="ARBA00023136"/>
    </source>
</evidence>